<keyword evidence="1" id="KW-0732">Signal</keyword>
<protein>
    <submittedName>
        <fullName evidence="2">Uncharacterized protein</fullName>
    </submittedName>
</protein>
<dbReference type="OrthoDB" id="8005255at2"/>
<dbReference type="HOGENOM" id="CLU_2093998_0_0_5"/>
<gene>
    <name evidence="2" type="ordered locus">Mnod_4755</name>
</gene>
<feature type="signal peptide" evidence="1">
    <location>
        <begin position="1"/>
        <end position="23"/>
    </location>
</feature>
<evidence type="ECO:0000256" key="1">
    <source>
        <dbReference type="SAM" id="SignalP"/>
    </source>
</evidence>
<organism evidence="2 3">
    <name type="scientific">Methylobacterium nodulans (strain LMG 21967 / CNCM I-2342 / ORS 2060)</name>
    <dbReference type="NCBI Taxonomy" id="460265"/>
    <lineage>
        <taxon>Bacteria</taxon>
        <taxon>Pseudomonadati</taxon>
        <taxon>Pseudomonadota</taxon>
        <taxon>Alphaproteobacteria</taxon>
        <taxon>Hyphomicrobiales</taxon>
        <taxon>Methylobacteriaceae</taxon>
        <taxon>Methylobacterium</taxon>
    </lineage>
</organism>
<sequence>MSRLVRLGALAATAFVLAGPAVAADFDEPRPAPYGVRPGWAPPRFSRADETCRVFVKRRIDADGEEVVRRVRVCDEGPGFDGPPRWHHRPWRAEGFGLPRERVAPPLPPGEVPETW</sequence>
<keyword evidence="3" id="KW-1185">Reference proteome</keyword>
<evidence type="ECO:0000313" key="3">
    <source>
        <dbReference type="Proteomes" id="UP000008207"/>
    </source>
</evidence>
<dbReference type="Proteomes" id="UP000008207">
    <property type="component" value="Chromosome"/>
</dbReference>
<name>B8IFQ9_METNO</name>
<reference evidence="2 3" key="1">
    <citation type="submission" date="2009-01" db="EMBL/GenBank/DDBJ databases">
        <title>Complete sequence of chromosome of Methylobacterium nodulans ORS 2060.</title>
        <authorList>
            <consortium name="US DOE Joint Genome Institute"/>
            <person name="Lucas S."/>
            <person name="Copeland A."/>
            <person name="Lapidus A."/>
            <person name="Glavina del Rio T."/>
            <person name="Dalin E."/>
            <person name="Tice H."/>
            <person name="Bruce D."/>
            <person name="Goodwin L."/>
            <person name="Pitluck S."/>
            <person name="Sims D."/>
            <person name="Brettin T."/>
            <person name="Detter J.C."/>
            <person name="Han C."/>
            <person name="Larimer F."/>
            <person name="Land M."/>
            <person name="Hauser L."/>
            <person name="Kyrpides N."/>
            <person name="Ivanova N."/>
            <person name="Marx C.J."/>
            <person name="Richardson P."/>
        </authorList>
    </citation>
    <scope>NUCLEOTIDE SEQUENCE [LARGE SCALE GENOMIC DNA]</scope>
    <source>
        <strain evidence="3">LMG 21967 / CNCM I-2342 / ORS 2060</strain>
    </source>
</reference>
<dbReference type="EMBL" id="CP001349">
    <property type="protein sequence ID" value="ACL59619.1"/>
    <property type="molecule type" value="Genomic_DNA"/>
</dbReference>
<dbReference type="AlphaFoldDB" id="B8IFQ9"/>
<feature type="chain" id="PRO_5002874518" evidence="1">
    <location>
        <begin position="24"/>
        <end position="116"/>
    </location>
</feature>
<proteinExistence type="predicted"/>
<accession>B8IFQ9</accession>
<dbReference type="RefSeq" id="WP_015931253.1">
    <property type="nucleotide sequence ID" value="NC_011894.1"/>
</dbReference>
<dbReference type="KEGG" id="mno:Mnod_4755"/>
<evidence type="ECO:0000313" key="2">
    <source>
        <dbReference type="EMBL" id="ACL59619.1"/>
    </source>
</evidence>